<name>A0A4Y3KTY3_9CELL</name>
<organism evidence="1 2">
    <name type="scientific">Cellulomonas cellasea</name>
    <dbReference type="NCBI Taxonomy" id="43670"/>
    <lineage>
        <taxon>Bacteria</taxon>
        <taxon>Bacillati</taxon>
        <taxon>Actinomycetota</taxon>
        <taxon>Actinomycetes</taxon>
        <taxon>Micrococcales</taxon>
        <taxon>Cellulomonadaceae</taxon>
        <taxon>Cellulomonas</taxon>
    </lineage>
</organism>
<keyword evidence="2" id="KW-1185">Reference proteome</keyword>
<reference evidence="1" key="1">
    <citation type="submission" date="2019-06" db="EMBL/GenBank/DDBJ databases">
        <title>Whole genome shotgun sequence of Cellulomonas cellasea NBRC 3753.</title>
        <authorList>
            <person name="Hosoyama A."/>
            <person name="Uohara A."/>
            <person name="Ohji S."/>
            <person name="Ichikawa N."/>
        </authorList>
    </citation>
    <scope>NUCLEOTIDE SEQUENCE [LARGE SCALE GENOMIC DNA]</scope>
    <source>
        <strain evidence="1">NBRC 3753</strain>
    </source>
</reference>
<dbReference type="EMBL" id="BJLR01000017">
    <property type="protein sequence ID" value="GEA87879.1"/>
    <property type="molecule type" value="Genomic_DNA"/>
</dbReference>
<evidence type="ECO:0000313" key="2">
    <source>
        <dbReference type="Proteomes" id="UP000317046"/>
    </source>
</evidence>
<dbReference type="Proteomes" id="UP000317046">
    <property type="component" value="Unassembled WGS sequence"/>
</dbReference>
<dbReference type="RefSeq" id="WP_141372220.1">
    <property type="nucleotide sequence ID" value="NZ_BJLR01000017.1"/>
</dbReference>
<comment type="caution">
    <text evidence="1">The sequence shown here is derived from an EMBL/GenBank/DDBJ whole genome shotgun (WGS) entry which is preliminary data.</text>
</comment>
<evidence type="ECO:0000313" key="1">
    <source>
        <dbReference type="EMBL" id="GEA87879.1"/>
    </source>
</evidence>
<dbReference type="AlphaFoldDB" id="A0A4Y3KTY3"/>
<accession>A0A4Y3KTY3</accession>
<protein>
    <submittedName>
        <fullName evidence="1">Uncharacterized protein</fullName>
    </submittedName>
</protein>
<gene>
    <name evidence="1" type="ORF">CCE01nite_18280</name>
</gene>
<proteinExistence type="predicted"/>
<sequence length="371" mass="37585">MTAGGVVVGRGVRSRVLVGGSLTLLIASPEPAAAERGIALAHEQLVGLNASDVGTGEGRGPSFVGRPVPVPGGLLWSLDTSGMPRRELASLLDVVVGSLVEAGAGSALVGLPRKADHAPFRGLALTPGLAMSVVAFGVRDWSDPRGAARAEAWAPLLDVGLAWLTDGGGAPPLAAVTGAGGPYALDVPPGRLHGAVAGLLAAGGGLELLRRGNDGARYVRLAAVLRPELAATWLPDVQAVPGLAAVSALTDALEAVADRLTWAAADVRPGRGTSSEGLIGYNDAPTIPSELPRHGPLAPLREDQVPGAFPWQVLNGERRARLAAVVPGADEGRLAAGRSVLRFGALDDWLPGSGRAAVRDAARQALGPAFD</sequence>